<dbReference type="AlphaFoldDB" id="A0A1Y2I4Q3"/>
<protein>
    <submittedName>
        <fullName evidence="2">Uncharacterized protein</fullName>
    </submittedName>
</protein>
<feature type="compositionally biased region" description="Polar residues" evidence="1">
    <location>
        <begin position="77"/>
        <end position="94"/>
    </location>
</feature>
<evidence type="ECO:0000256" key="1">
    <source>
        <dbReference type="SAM" id="MobiDB-lite"/>
    </source>
</evidence>
<feature type="region of interest" description="Disordered" evidence="1">
    <location>
        <begin position="57"/>
        <end position="97"/>
    </location>
</feature>
<comment type="caution">
    <text evidence="2">The sequence shown here is derived from an EMBL/GenBank/DDBJ whole genome shotgun (WGS) entry which is preliminary data.</text>
</comment>
<sequence length="135" mass="15250">MFSPAMAATWPLTVLCSKLPRHAADTFSLLDSREDKKATQTLQRVKQRIKNRGIKKFKSGRHRTVTTEGAERVESSLMATQTKRAASRHSTPVSSVWKKNRFREEGMKDGGCLKDLGNRYISNRRGKVAGWEEAT</sequence>
<evidence type="ECO:0000313" key="3">
    <source>
        <dbReference type="Proteomes" id="UP000193411"/>
    </source>
</evidence>
<dbReference type="EMBL" id="MCFL01000001">
    <property type="protein sequence ID" value="ORZ41264.1"/>
    <property type="molecule type" value="Genomic_DNA"/>
</dbReference>
<proteinExistence type="predicted"/>
<gene>
    <name evidence="2" type="ORF">BCR44DRAFT_1002480</name>
</gene>
<keyword evidence="3" id="KW-1185">Reference proteome</keyword>
<name>A0A1Y2I4Q3_9FUNG</name>
<dbReference type="Proteomes" id="UP000193411">
    <property type="component" value="Unassembled WGS sequence"/>
</dbReference>
<evidence type="ECO:0000313" key="2">
    <source>
        <dbReference type="EMBL" id="ORZ41264.1"/>
    </source>
</evidence>
<reference evidence="2 3" key="1">
    <citation type="submission" date="2016-07" db="EMBL/GenBank/DDBJ databases">
        <title>Pervasive Adenine N6-methylation of Active Genes in Fungi.</title>
        <authorList>
            <consortium name="DOE Joint Genome Institute"/>
            <person name="Mondo S.J."/>
            <person name="Dannebaum R.O."/>
            <person name="Kuo R.C."/>
            <person name="Labutti K."/>
            <person name="Haridas S."/>
            <person name="Kuo A."/>
            <person name="Salamov A."/>
            <person name="Ahrendt S.R."/>
            <person name="Lipzen A."/>
            <person name="Sullivan W."/>
            <person name="Andreopoulos W.B."/>
            <person name="Clum A."/>
            <person name="Lindquist E."/>
            <person name="Daum C."/>
            <person name="Ramamoorthy G.K."/>
            <person name="Gryganskyi A."/>
            <person name="Culley D."/>
            <person name="Magnuson J.K."/>
            <person name="James T.Y."/>
            <person name="O'Malley M.A."/>
            <person name="Stajich J.E."/>
            <person name="Spatafora J.W."/>
            <person name="Visel A."/>
            <person name="Grigoriev I.V."/>
        </authorList>
    </citation>
    <scope>NUCLEOTIDE SEQUENCE [LARGE SCALE GENOMIC DNA]</scope>
    <source>
        <strain evidence="2 3">PL171</strain>
    </source>
</reference>
<accession>A0A1Y2I4Q3</accession>
<organism evidence="2 3">
    <name type="scientific">Catenaria anguillulae PL171</name>
    <dbReference type="NCBI Taxonomy" id="765915"/>
    <lineage>
        <taxon>Eukaryota</taxon>
        <taxon>Fungi</taxon>
        <taxon>Fungi incertae sedis</taxon>
        <taxon>Blastocladiomycota</taxon>
        <taxon>Blastocladiomycetes</taxon>
        <taxon>Blastocladiales</taxon>
        <taxon>Catenariaceae</taxon>
        <taxon>Catenaria</taxon>
    </lineage>
</organism>